<dbReference type="PANTHER" id="PTHR30024:SF47">
    <property type="entry name" value="TAURINE-BINDING PERIPLASMIC PROTEIN"/>
    <property type="match status" value="1"/>
</dbReference>
<dbReference type="STRING" id="84588.SYNW1415"/>
<sequence length="333" mass="36158">MTKQLRNLLIAGLAIVLAVACSKPSTPTLGGTPIVLGYSNWAGWWPWAIAVEEKLFEKNGVNVEMKWFDGYVQSMETFAAGKIDGNSQTLNDTISFLPGENGGEVVVLVNDNSAGNDQIIADASITSIAELKGKTVAVEEGVVDDYLLSLALKDVGLSREDVVIKGMPTDQAATAFAAGQVDAVGAFPPYTGTAMQREGARVIASSKEYPGAIPDLLTVSGDLIKERPDDVQKIVKTWWDVRDFMEKNPEKSEAIMAKRAGIPTEEYEQYKDGTRFFSIDENLEAFSEGEGMQYMPFASESMAEFMVSVGFIPETPDMSNLFDSSFIKKVADS</sequence>
<dbReference type="NCBIfam" id="TIGR01728">
    <property type="entry name" value="SsuA_fam"/>
    <property type="match status" value="1"/>
</dbReference>
<dbReference type="GO" id="GO:0042597">
    <property type="term" value="C:periplasmic space"/>
    <property type="evidence" value="ECO:0007669"/>
    <property type="project" value="UniProtKB-SubCell"/>
</dbReference>
<feature type="chain" id="PRO_5004293961" evidence="4">
    <location>
        <begin position="21"/>
        <end position="333"/>
    </location>
</feature>
<dbReference type="Proteomes" id="UP000001422">
    <property type="component" value="Chromosome"/>
</dbReference>
<gene>
    <name evidence="5" type="ordered locus">SYNW1415</name>
</gene>
<evidence type="ECO:0000256" key="1">
    <source>
        <dbReference type="ARBA" id="ARBA00004418"/>
    </source>
</evidence>
<feature type="signal peptide" evidence="4">
    <location>
        <begin position="1"/>
        <end position="20"/>
    </location>
</feature>
<keyword evidence="3 4" id="KW-0732">Signal</keyword>
<dbReference type="RefSeq" id="WP_011128279.1">
    <property type="nucleotide sequence ID" value="NC_005070.1"/>
</dbReference>
<evidence type="ECO:0000256" key="2">
    <source>
        <dbReference type="ARBA" id="ARBA00010742"/>
    </source>
</evidence>
<evidence type="ECO:0000313" key="5">
    <source>
        <dbReference type="EMBL" id="CAE07930.1"/>
    </source>
</evidence>
<keyword evidence="6" id="KW-1185">Reference proteome</keyword>
<comment type="subcellular location">
    <subcellularLocation>
        <location evidence="1">Periplasm</location>
    </subcellularLocation>
</comment>
<dbReference type="SUPFAM" id="SSF53850">
    <property type="entry name" value="Periplasmic binding protein-like II"/>
    <property type="match status" value="1"/>
</dbReference>
<dbReference type="AlphaFoldDB" id="Q7U6C3"/>
<dbReference type="CDD" id="cd13563">
    <property type="entry name" value="PBP2_SsuA_like_6"/>
    <property type="match status" value="1"/>
</dbReference>
<reference evidence="5 6" key="1">
    <citation type="journal article" date="2003" name="Nature">
        <title>The genome of a motile marine Synechococcus.</title>
        <authorList>
            <person name="Palenik B."/>
            <person name="Brahamsha B."/>
            <person name="Larimer F."/>
            <person name="Land M."/>
            <person name="Hauser L."/>
            <person name="Chain P."/>
            <person name="Lamerdin J."/>
            <person name="Regala W."/>
            <person name="Allen E.A."/>
            <person name="McCarren J."/>
            <person name="Paulsen I."/>
            <person name="Dufresne A."/>
            <person name="Partensky F."/>
            <person name="Webb E."/>
            <person name="Waterbury J."/>
        </authorList>
    </citation>
    <scope>NUCLEOTIDE SEQUENCE [LARGE SCALE GENOMIC DNA]</scope>
    <source>
        <strain evidence="5 6">WH8102</strain>
    </source>
</reference>
<dbReference type="PANTHER" id="PTHR30024">
    <property type="entry name" value="ALIPHATIC SULFONATES-BINDING PROTEIN-RELATED"/>
    <property type="match status" value="1"/>
</dbReference>
<accession>Q7U6C3</accession>
<dbReference type="Gene3D" id="3.40.190.10">
    <property type="entry name" value="Periplasmic binding protein-like II"/>
    <property type="match status" value="2"/>
</dbReference>
<dbReference type="eggNOG" id="COG0715">
    <property type="taxonomic scope" value="Bacteria"/>
</dbReference>
<dbReference type="Pfam" id="PF13379">
    <property type="entry name" value="NMT1_2"/>
    <property type="match status" value="1"/>
</dbReference>
<evidence type="ECO:0000256" key="3">
    <source>
        <dbReference type="ARBA" id="ARBA00022729"/>
    </source>
</evidence>
<dbReference type="KEGG" id="syw:SYNW1415"/>
<name>Q7U6C3_PARMW</name>
<dbReference type="EMBL" id="BX569692">
    <property type="protein sequence ID" value="CAE07930.1"/>
    <property type="molecule type" value="Genomic_DNA"/>
</dbReference>
<evidence type="ECO:0000313" key="6">
    <source>
        <dbReference type="Proteomes" id="UP000001422"/>
    </source>
</evidence>
<dbReference type="GO" id="GO:0016020">
    <property type="term" value="C:membrane"/>
    <property type="evidence" value="ECO:0007669"/>
    <property type="project" value="InterPro"/>
</dbReference>
<evidence type="ECO:0000256" key="4">
    <source>
        <dbReference type="SAM" id="SignalP"/>
    </source>
</evidence>
<protein>
    <submittedName>
        <fullName evidence="5">ABC transporter, nitrate-like substrate binding protein</fullName>
    </submittedName>
</protein>
<dbReference type="GO" id="GO:0042626">
    <property type="term" value="F:ATPase-coupled transmembrane transporter activity"/>
    <property type="evidence" value="ECO:0007669"/>
    <property type="project" value="InterPro"/>
</dbReference>
<dbReference type="PROSITE" id="PS51257">
    <property type="entry name" value="PROKAR_LIPOPROTEIN"/>
    <property type="match status" value="1"/>
</dbReference>
<organism evidence="5 6">
    <name type="scientific">Parasynechococcus marenigrum (strain WH8102)</name>
    <dbReference type="NCBI Taxonomy" id="84588"/>
    <lineage>
        <taxon>Bacteria</taxon>
        <taxon>Bacillati</taxon>
        <taxon>Cyanobacteriota</taxon>
        <taxon>Cyanophyceae</taxon>
        <taxon>Synechococcales</taxon>
        <taxon>Prochlorococcaceae</taxon>
        <taxon>Parasynechococcus</taxon>
        <taxon>Parasynechococcus marenigrum</taxon>
    </lineage>
</organism>
<proteinExistence type="inferred from homology"/>
<dbReference type="InterPro" id="IPR010067">
    <property type="entry name" value="ABC_SsuA_sub-bd"/>
</dbReference>
<comment type="similarity">
    <text evidence="2">Belongs to the bacterial solute-binding protein SsuA/TauA family.</text>
</comment>
<dbReference type="HOGENOM" id="CLU_028871_3_2_3"/>